<keyword evidence="3" id="KW-1185">Reference proteome</keyword>
<evidence type="ECO:0000313" key="2">
    <source>
        <dbReference type="EMBL" id="PTB71289.1"/>
    </source>
</evidence>
<evidence type="ECO:0000313" key="3">
    <source>
        <dbReference type="Proteomes" id="UP000240760"/>
    </source>
</evidence>
<dbReference type="AlphaFoldDB" id="A0A2T4BPV3"/>
<feature type="region of interest" description="Disordered" evidence="1">
    <location>
        <begin position="1"/>
        <end position="38"/>
    </location>
</feature>
<reference evidence="2 3" key="1">
    <citation type="submission" date="2016-07" db="EMBL/GenBank/DDBJ databases">
        <title>Multiple horizontal gene transfer events from other fungi enriched the ability of initially mycotrophic Trichoderma (Ascomycota) to feed on dead plant biomass.</title>
        <authorList>
            <consortium name="DOE Joint Genome Institute"/>
            <person name="Aerts A."/>
            <person name="Atanasova L."/>
            <person name="Chenthamara K."/>
            <person name="Zhang J."/>
            <person name="Grujic M."/>
            <person name="Henrissat B."/>
            <person name="Kuo A."/>
            <person name="Salamov A."/>
            <person name="Lipzen A."/>
            <person name="Labutti K."/>
            <person name="Barry K."/>
            <person name="Miao Y."/>
            <person name="Rahimi M.J."/>
            <person name="Shen Q."/>
            <person name="Grigoriev I.V."/>
            <person name="Kubicek C.P."/>
            <person name="Druzhinina I.S."/>
        </authorList>
    </citation>
    <scope>NUCLEOTIDE SEQUENCE [LARGE SCALE GENOMIC DNA]</scope>
    <source>
        <strain evidence="2 3">ATCC 18648</strain>
    </source>
</reference>
<protein>
    <submittedName>
        <fullName evidence="2">Uncharacterized protein</fullName>
    </submittedName>
</protein>
<organism evidence="2 3">
    <name type="scientific">Trichoderma longibrachiatum ATCC 18648</name>
    <dbReference type="NCBI Taxonomy" id="983965"/>
    <lineage>
        <taxon>Eukaryota</taxon>
        <taxon>Fungi</taxon>
        <taxon>Dikarya</taxon>
        <taxon>Ascomycota</taxon>
        <taxon>Pezizomycotina</taxon>
        <taxon>Sordariomycetes</taxon>
        <taxon>Hypocreomycetidae</taxon>
        <taxon>Hypocreales</taxon>
        <taxon>Hypocreaceae</taxon>
        <taxon>Trichoderma</taxon>
    </lineage>
</organism>
<sequence>MDPRLQKSQSRLSRPRPSDQLSKRLPVPVPGASGEFNSSAARRESCQWAQLARAVLWPKLWSSSLAVTSLVSQVSESAAEDRIA</sequence>
<evidence type="ECO:0000256" key="1">
    <source>
        <dbReference type="SAM" id="MobiDB-lite"/>
    </source>
</evidence>
<name>A0A2T4BPV3_TRILO</name>
<accession>A0A2T4BPV3</accession>
<dbReference type="Proteomes" id="UP000240760">
    <property type="component" value="Unassembled WGS sequence"/>
</dbReference>
<gene>
    <name evidence="2" type="ORF">M440DRAFT_1406668</name>
</gene>
<proteinExistence type="predicted"/>
<dbReference type="EMBL" id="KZ679150">
    <property type="protein sequence ID" value="PTB71289.1"/>
    <property type="molecule type" value="Genomic_DNA"/>
</dbReference>
<feature type="compositionally biased region" description="Polar residues" evidence="1">
    <location>
        <begin position="1"/>
        <end position="12"/>
    </location>
</feature>